<name>A0ACC1QML2_9HYPO</name>
<proteinExistence type="predicted"/>
<comment type="caution">
    <text evidence="1">The sequence shown here is derived from an EMBL/GenBank/DDBJ whole genome shotgun (WGS) entry which is preliminary data.</text>
</comment>
<evidence type="ECO:0000313" key="2">
    <source>
        <dbReference type="Proteomes" id="UP001148737"/>
    </source>
</evidence>
<dbReference type="EMBL" id="JANAKD010001222">
    <property type="protein sequence ID" value="KAJ3481886.1"/>
    <property type="molecule type" value="Genomic_DNA"/>
</dbReference>
<organism evidence="1 2">
    <name type="scientific">Lecanicillium saksenae</name>
    <dbReference type="NCBI Taxonomy" id="468837"/>
    <lineage>
        <taxon>Eukaryota</taxon>
        <taxon>Fungi</taxon>
        <taxon>Dikarya</taxon>
        <taxon>Ascomycota</taxon>
        <taxon>Pezizomycotina</taxon>
        <taxon>Sordariomycetes</taxon>
        <taxon>Hypocreomycetidae</taxon>
        <taxon>Hypocreales</taxon>
        <taxon>Cordycipitaceae</taxon>
        <taxon>Lecanicillium</taxon>
    </lineage>
</organism>
<accession>A0ACC1QML2</accession>
<sequence length="724" mass="81631">MATTQQKFDCETCREIWRMLTDPAFEGPIVFGSVQDVASVSCDVAGSLVQAFTKHLKGQFIFDEEAIFKLRRSSRGPCLELVGLKKKSGRSAYWRLLLVAKDTIESQPGIGRILDAEWTDVEVIANWKDNCLSNHGPACENSMKIEHTQPDVLIDVTLNCLVRGCDVQGRYVALSYVWGKHRSKLPEAVTRAELFNHNALSRPDIQKAIFPIIGHAIKLTSQLRERYLWVDALCVDQDDKEHTGRQLKAMAAIYANAVVTIINTDGDAGTGIPGIKGVSSAREQHQRVFQFGDEQLCVRNTGIFCLAGNGKQVYFERGWTYQEHMLSSRRIMFLNNEAHWECQCAVWHEELIPNAEVDVYLNPRLRTIMAGFPDVSALSHAIGEYNCKTLTYAEDALPAISGLLTSMSRSFTGGFLFGLPEMFFAQSLGWQPGSARGLTRRVASELPREEKLRPCDLPSWSWIGWQGRVSIPDDAARINPGLGTIQESFPIADWYCGQSPTAPPASRRLIKSAWYEQRQKWKDATNPLPPGWSRHDISGAPISKDGCPLFPDGCGEFVYRHTSMRDPDTEINDWYFPFPVPDIQSFTRPVMPEQWPYLFCKTEKVHAWAFQGIDKIRNMVPFCDAAGSHSGHLSLHNRESFEQFPDAPPERKIELVALHKVDVYSNTFDEEKQKYGGPIVKEKGMMCVLWVEWENGVAFRRAAGYVYAGLWPMLNPKEIDLVLG</sequence>
<protein>
    <submittedName>
        <fullName evidence="1">Uncharacterized protein</fullName>
    </submittedName>
</protein>
<keyword evidence="2" id="KW-1185">Reference proteome</keyword>
<reference evidence="1" key="1">
    <citation type="submission" date="2022-07" db="EMBL/GenBank/DDBJ databases">
        <title>Genome Sequence of Lecanicillium saksenae.</title>
        <authorList>
            <person name="Buettner E."/>
        </authorList>
    </citation>
    <scope>NUCLEOTIDE SEQUENCE</scope>
    <source>
        <strain evidence="1">VT-O1</strain>
    </source>
</reference>
<dbReference type="Proteomes" id="UP001148737">
    <property type="component" value="Unassembled WGS sequence"/>
</dbReference>
<evidence type="ECO:0000313" key="1">
    <source>
        <dbReference type="EMBL" id="KAJ3481886.1"/>
    </source>
</evidence>
<gene>
    <name evidence="1" type="ORF">NLG97_g7711</name>
</gene>